<dbReference type="AlphaFoldDB" id="A0A9Q9B0F3"/>
<reference evidence="1" key="1">
    <citation type="submission" date="2022-06" db="EMBL/GenBank/DDBJ databases">
        <title>Complete genome sequences of two strains of the flax pathogen Septoria linicola.</title>
        <authorList>
            <person name="Lapalu N."/>
            <person name="Simon A."/>
            <person name="Demenou B."/>
            <person name="Paumier D."/>
            <person name="Guillot M.-P."/>
            <person name="Gout L."/>
            <person name="Valade R."/>
        </authorList>
    </citation>
    <scope>NUCLEOTIDE SEQUENCE</scope>
    <source>
        <strain evidence="1">SE15195</strain>
    </source>
</reference>
<dbReference type="Proteomes" id="UP001056384">
    <property type="component" value="Chromosome 6"/>
</dbReference>
<keyword evidence="2" id="KW-1185">Reference proteome</keyword>
<evidence type="ECO:0000313" key="1">
    <source>
        <dbReference type="EMBL" id="USW54026.1"/>
    </source>
</evidence>
<sequence length="426" mass="49073">MASSLLDLPRELLEHTFTFVASSSETHAWMFPLREVCREIEGILDRDFTAKCFEHLSVFFLDRKRLESLKRITSEKRIARHIISLTLTLDPYHKAHGDVGDTIDVRLLHGKRQYLEQQYKSFSNSPVMIDLIASILGDLLDVITTRRAWLTLDLYHLTALPKLQVGLLRLTARLIMFAINLSQYPLDRLVMSDQLKLTHDLQTEDYYLDPWLEQMLCGNGLADLTYRADLSSISSQHTADSDAVKEEIFRHHGIFKALEQSPKLHEFAFETAFSTGPWPTFAALTTKLLRANDFGHLGRIHLCDVVCDLRDLLHVLENCRNTLDVAQLIRVVNTSIDHTWHDVFRALQDCPLERLYLSSLFRWNEDDQAHYVLTPQQLDANGGVIAEGEIVEEVTKEDVSEILQTLLDFVGELYIRVERWDVPYRG</sequence>
<gene>
    <name evidence="1" type="ORF">Slin15195_G073450</name>
</gene>
<dbReference type="EMBL" id="CP099423">
    <property type="protein sequence ID" value="USW54026.1"/>
    <property type="molecule type" value="Genomic_DNA"/>
</dbReference>
<name>A0A9Q9B0F3_9PEZI</name>
<protein>
    <submittedName>
        <fullName evidence="1">Uncharacterized protein</fullName>
    </submittedName>
</protein>
<organism evidence="1 2">
    <name type="scientific">Septoria linicola</name>
    <dbReference type="NCBI Taxonomy" id="215465"/>
    <lineage>
        <taxon>Eukaryota</taxon>
        <taxon>Fungi</taxon>
        <taxon>Dikarya</taxon>
        <taxon>Ascomycota</taxon>
        <taxon>Pezizomycotina</taxon>
        <taxon>Dothideomycetes</taxon>
        <taxon>Dothideomycetidae</taxon>
        <taxon>Mycosphaerellales</taxon>
        <taxon>Mycosphaerellaceae</taxon>
        <taxon>Septoria</taxon>
    </lineage>
</organism>
<evidence type="ECO:0000313" key="2">
    <source>
        <dbReference type="Proteomes" id="UP001056384"/>
    </source>
</evidence>
<proteinExistence type="predicted"/>
<accession>A0A9Q9B0F3</accession>